<feature type="domain" description="AMP-binding enzyme C-terminal" evidence="4">
    <location>
        <begin position="463"/>
        <end position="537"/>
    </location>
</feature>
<dbReference type="PANTHER" id="PTHR43201:SF5">
    <property type="entry name" value="MEDIUM-CHAIN ACYL-COA LIGASE ACSF2, MITOCHONDRIAL"/>
    <property type="match status" value="1"/>
</dbReference>
<gene>
    <name evidence="5" type="ORF">E1161_16710</name>
</gene>
<dbReference type="InterPro" id="IPR045851">
    <property type="entry name" value="AMP-bd_C_sf"/>
</dbReference>
<dbReference type="GO" id="GO:0031956">
    <property type="term" value="F:medium-chain fatty acid-CoA ligase activity"/>
    <property type="evidence" value="ECO:0007669"/>
    <property type="project" value="TreeGrafter"/>
</dbReference>
<proteinExistence type="inferred from homology"/>
<dbReference type="AlphaFoldDB" id="A0A4R4UIE3"/>
<keyword evidence="2 5" id="KW-0436">Ligase</keyword>
<comment type="caution">
    <text evidence="5">The sequence shown here is derived from an EMBL/GenBank/DDBJ whole genome shotgun (WGS) entry which is preliminary data.</text>
</comment>
<sequence length="551" mass="59721">MSDELRERLLDELIGPGGDFEMIDAVVRGTPMRVYAEPLRTLRDAALLSAFHGDNDFLIYEDHRCTFTEHQRLVAGLARALREEYGLTSGDRVAIAMRNFPEWVPIFWAIQVAGLVAVPLNAWWSRDELRYGMTDSGAKLVFADPERTELLDRDVPVVEVRGGEPGPGVRPWADLIAGFPDDVQPPAVVIEPDDDSTILYTSGTTGRPKGAVATHRNHVTNLLNTVVTRKVGSAIANGGTFPEPDSNDPQPGALLTFPMFHIAGITVLCFATLAGAKLATMYRWDRAQAEKLIRDNDLTSAAGVPTVMRDLVENSDSVRGLEGVTMGGAPIPPDLVQRIGGLGSSAASGYGLTETTSTVVGNSGEDYQEHPDSVGKLVPGAEIRVVDPATGDDLSDGEIGELWFRGPSVVRGYWNLPEATAESFTDGWFHTGDLGYVDDGWVYVVDRLKDVVIRGGENVYCAEVEAALHEHPAVADVAVIGLPHATLGEEVAAVVNLKTPVDPEELRAHVRDRLAGFKVPTNVVVHEDPLPRTPTGKVLKRRLREQIVQQG</sequence>
<dbReference type="InterPro" id="IPR042099">
    <property type="entry name" value="ANL_N_sf"/>
</dbReference>
<dbReference type="RefSeq" id="WP_132624288.1">
    <property type="nucleotide sequence ID" value="NZ_SMKV01000019.1"/>
</dbReference>
<dbReference type="EMBL" id="SMKV01000019">
    <property type="protein sequence ID" value="TDC91310.1"/>
    <property type="molecule type" value="Genomic_DNA"/>
</dbReference>
<dbReference type="OrthoDB" id="9803968at2"/>
<dbReference type="InterPro" id="IPR020845">
    <property type="entry name" value="AMP-binding_CS"/>
</dbReference>
<evidence type="ECO:0000256" key="1">
    <source>
        <dbReference type="ARBA" id="ARBA00006432"/>
    </source>
</evidence>
<dbReference type="InterPro" id="IPR025110">
    <property type="entry name" value="AMP-bd_C"/>
</dbReference>
<evidence type="ECO:0000313" key="5">
    <source>
        <dbReference type="EMBL" id="TDC91310.1"/>
    </source>
</evidence>
<dbReference type="GO" id="GO:0006631">
    <property type="term" value="P:fatty acid metabolic process"/>
    <property type="evidence" value="ECO:0007669"/>
    <property type="project" value="TreeGrafter"/>
</dbReference>
<dbReference type="SUPFAM" id="SSF56801">
    <property type="entry name" value="Acetyl-CoA synthetase-like"/>
    <property type="match status" value="1"/>
</dbReference>
<evidence type="ECO:0000313" key="6">
    <source>
        <dbReference type="Proteomes" id="UP000294744"/>
    </source>
</evidence>
<feature type="domain" description="AMP-dependent synthetase/ligase" evidence="3">
    <location>
        <begin position="52"/>
        <end position="414"/>
    </location>
</feature>
<dbReference type="InterPro" id="IPR000873">
    <property type="entry name" value="AMP-dep_synth/lig_dom"/>
</dbReference>
<dbReference type="Pfam" id="PF00501">
    <property type="entry name" value="AMP-binding"/>
    <property type="match status" value="1"/>
</dbReference>
<evidence type="ECO:0000259" key="4">
    <source>
        <dbReference type="Pfam" id="PF13193"/>
    </source>
</evidence>
<organism evidence="5 6">
    <name type="scientific">Saccharopolyspora aridisoli</name>
    <dbReference type="NCBI Taxonomy" id="2530385"/>
    <lineage>
        <taxon>Bacteria</taxon>
        <taxon>Bacillati</taxon>
        <taxon>Actinomycetota</taxon>
        <taxon>Actinomycetes</taxon>
        <taxon>Pseudonocardiales</taxon>
        <taxon>Pseudonocardiaceae</taxon>
        <taxon>Saccharopolyspora</taxon>
    </lineage>
</organism>
<dbReference type="Proteomes" id="UP000294744">
    <property type="component" value="Unassembled WGS sequence"/>
</dbReference>
<dbReference type="Pfam" id="PF13193">
    <property type="entry name" value="AMP-binding_C"/>
    <property type="match status" value="1"/>
</dbReference>
<accession>A0A4R4UIE3</accession>
<dbReference type="Gene3D" id="3.40.50.12780">
    <property type="entry name" value="N-terminal domain of ligase-like"/>
    <property type="match status" value="1"/>
</dbReference>
<reference evidence="5 6" key="1">
    <citation type="submission" date="2019-03" db="EMBL/GenBank/DDBJ databases">
        <title>Draft genome sequences of novel Actinobacteria.</title>
        <authorList>
            <person name="Sahin N."/>
            <person name="Ay H."/>
            <person name="Saygin H."/>
        </authorList>
    </citation>
    <scope>NUCLEOTIDE SEQUENCE [LARGE SCALE GENOMIC DNA]</scope>
    <source>
        <strain evidence="5 6">16K404</strain>
    </source>
</reference>
<evidence type="ECO:0000259" key="3">
    <source>
        <dbReference type="Pfam" id="PF00501"/>
    </source>
</evidence>
<dbReference type="Gene3D" id="3.30.300.30">
    <property type="match status" value="1"/>
</dbReference>
<protein>
    <submittedName>
        <fullName evidence="5">Long-chain fatty acid--CoA ligase</fullName>
    </submittedName>
</protein>
<dbReference type="PANTHER" id="PTHR43201">
    <property type="entry name" value="ACYL-COA SYNTHETASE"/>
    <property type="match status" value="1"/>
</dbReference>
<comment type="similarity">
    <text evidence="1">Belongs to the ATP-dependent AMP-binding enzyme family.</text>
</comment>
<dbReference type="PROSITE" id="PS00455">
    <property type="entry name" value="AMP_BINDING"/>
    <property type="match status" value="1"/>
</dbReference>
<keyword evidence="6" id="KW-1185">Reference proteome</keyword>
<name>A0A4R4UIE3_9PSEU</name>
<evidence type="ECO:0000256" key="2">
    <source>
        <dbReference type="ARBA" id="ARBA00022598"/>
    </source>
</evidence>